<gene>
    <name evidence="1" type="ORF">FGK64_12555</name>
</gene>
<dbReference type="Gene3D" id="3.40.50.10110">
    <property type="entry name" value="DNA polymerase III subunit chi"/>
    <property type="match status" value="1"/>
</dbReference>
<dbReference type="PANTHER" id="PTHR38767">
    <property type="entry name" value="DNA POLYMERASE III SUBUNIT CHI"/>
    <property type="match status" value="1"/>
</dbReference>
<proteinExistence type="predicted"/>
<dbReference type="NCBIfam" id="NF004347">
    <property type="entry name" value="PRK05728.1-4"/>
    <property type="match status" value="1"/>
</dbReference>
<organism evidence="1 2">
    <name type="scientific">Arenibacterium halophilum</name>
    <dbReference type="NCBI Taxonomy" id="2583821"/>
    <lineage>
        <taxon>Bacteria</taxon>
        <taxon>Pseudomonadati</taxon>
        <taxon>Pseudomonadota</taxon>
        <taxon>Alphaproteobacteria</taxon>
        <taxon>Rhodobacterales</taxon>
        <taxon>Paracoccaceae</taxon>
        <taxon>Arenibacterium</taxon>
    </lineage>
</organism>
<dbReference type="EMBL" id="VCPC01000002">
    <property type="protein sequence ID" value="TMV13560.1"/>
    <property type="molecule type" value="Genomic_DNA"/>
</dbReference>
<evidence type="ECO:0000313" key="2">
    <source>
        <dbReference type="Proteomes" id="UP001191082"/>
    </source>
</evidence>
<name>A0ABY2XB27_9RHOB</name>
<reference evidence="1 2" key="1">
    <citation type="submission" date="2019-05" db="EMBL/GenBank/DDBJ databases">
        <title>Marivita sp. nov. isolated from sea sediment.</title>
        <authorList>
            <person name="Kim W."/>
        </authorList>
    </citation>
    <scope>NUCLEOTIDE SEQUENCE [LARGE SCALE GENOMIC DNA]</scope>
    <source>
        <strain evidence="1 2">CAU 1492</strain>
    </source>
</reference>
<accession>A0ABY2XB27</accession>
<protein>
    <submittedName>
        <fullName evidence="1">DNA polymerase III subunit chi</fullName>
    </submittedName>
</protein>
<sequence length="155" mass="16970">MGAAYFYHLTQNPLDRTLPILLGKARAAGWAIELRGRDPRRVQWLDERLWVMPEDSFLPHGIAGGAHDADQPILLTTGAGDAANDPACLMAWDGAEVAPEEVTRLDRVCILFDGNDPDAVQTARGQWKALTAAGRAAQYWSEESGRWEKKAESGA</sequence>
<dbReference type="InterPro" id="IPR007459">
    <property type="entry name" value="DNA_pol3_chi"/>
</dbReference>
<keyword evidence="2" id="KW-1185">Reference proteome</keyword>
<dbReference type="PANTHER" id="PTHR38767:SF1">
    <property type="entry name" value="DNA POLYMERASE III SUBUNIT CHI"/>
    <property type="match status" value="1"/>
</dbReference>
<dbReference type="RefSeq" id="WP_138864114.1">
    <property type="nucleotide sequence ID" value="NZ_VCPC01000002.1"/>
</dbReference>
<dbReference type="InterPro" id="IPR036768">
    <property type="entry name" value="PolIII_chi_sf"/>
</dbReference>
<evidence type="ECO:0000313" key="1">
    <source>
        <dbReference type="EMBL" id="TMV13560.1"/>
    </source>
</evidence>
<dbReference type="SUPFAM" id="SSF102400">
    <property type="entry name" value="DNA polymerase III chi subunit"/>
    <property type="match status" value="1"/>
</dbReference>
<comment type="caution">
    <text evidence="1">The sequence shown here is derived from an EMBL/GenBank/DDBJ whole genome shotgun (WGS) entry which is preliminary data.</text>
</comment>
<dbReference type="Pfam" id="PF04364">
    <property type="entry name" value="DNA_pol3_chi"/>
    <property type="match status" value="1"/>
</dbReference>
<dbReference type="Proteomes" id="UP001191082">
    <property type="component" value="Unassembled WGS sequence"/>
</dbReference>